<evidence type="ECO:0000256" key="1">
    <source>
        <dbReference type="SAM" id="MobiDB-lite"/>
    </source>
</evidence>
<sequence precursor="true">MSVLNRSLLGVAVLAALGANAQAQEPPPPAPVDSGVVIEVADFIDAVGECVLPEVEGGPVVCPSLRAAVMFSNDNRDEAVFHTIYLEAGTYLLGIVGLDEAPEFFDPGDEGTAEWVARSDADAAIGDLDLTQSVHIIGAGPGQTVVRWITLPTYDGETGARIIDEDPATGDRVFHIQTTDQNVGQVVIEGLTVMGGEVGVVPNTDCAVVDNPYDLDVRAAENCEITQFRRMGGAIAVGMGAAIVEYEEEVHGGGGGGNPDGGPFPGGKPGEEEGFVIGQVVLRNVVVADSWSGADGGGVYNIAPMVMENVWITGNIAAGGNGGGMYNEALLTMTNTTIGRFFDEATIASLLGEGVNEDLIQLDPEDQGYIRNAGNVGENGGGFFATGSPESEVTMRQSAINGNEAVGGGAIAARSGITVNLENVTVSGNVARDVAGGVNTNGTVNLVNSTVANNETEGDSPFGGAGLNSFGDGSFTMVNTLIAGNFQIRDEEEGEPEVILANCGCTGGGGCEGAFDSEGYNLEDADTCNLVNTNDQLNTDPLVGALAFNNAGLPGLTETHALLVGSPALNAALNDACPDFDQRGLARPQGADCDIGAYELAVSGGGGGGGGGGCTLGGRGVTDPLLPGLVLLALAWLGLRRRSNAGK</sequence>
<dbReference type="Proteomes" id="UP000002383">
    <property type="component" value="Chromosome"/>
</dbReference>
<dbReference type="OrthoDB" id="5772876at2"/>
<dbReference type="AlphaFoldDB" id="B8GU60"/>
<dbReference type="EMBL" id="CP001339">
    <property type="protein sequence ID" value="ACL71343.1"/>
    <property type="molecule type" value="Genomic_DNA"/>
</dbReference>
<evidence type="ECO:0000313" key="4">
    <source>
        <dbReference type="Proteomes" id="UP000002383"/>
    </source>
</evidence>
<protein>
    <recommendedName>
        <fullName evidence="5">Polymorphic outer membrane protein</fullName>
    </recommendedName>
</protein>
<reference evidence="3 4" key="1">
    <citation type="journal article" date="2011" name="Stand. Genomic Sci.">
        <title>Complete genome sequence of 'Thioalkalivibrio sulfidophilus' HL-EbGr7.</title>
        <authorList>
            <person name="Muyzer G."/>
            <person name="Sorokin D.Y."/>
            <person name="Mavromatis K."/>
            <person name="Lapidus A."/>
            <person name="Clum A."/>
            <person name="Ivanova N."/>
            <person name="Pati A."/>
            <person name="d'Haeseleer P."/>
            <person name="Woyke T."/>
            <person name="Kyrpides N.C."/>
        </authorList>
    </citation>
    <scope>NUCLEOTIDE SEQUENCE [LARGE SCALE GENOMIC DNA]</scope>
    <source>
        <strain evidence="3 4">HL-EbGR7</strain>
    </source>
</reference>
<dbReference type="NCBIfam" id="NF041518">
    <property type="entry name" value="choice_anch_Q"/>
    <property type="match status" value="1"/>
</dbReference>
<keyword evidence="2" id="KW-0732">Signal</keyword>
<dbReference type="NCBIfam" id="NF033191">
    <property type="entry name" value="JDVT-CTERM"/>
    <property type="match status" value="1"/>
</dbReference>
<dbReference type="STRING" id="396588.Tgr7_0244"/>
<dbReference type="eggNOG" id="COG3210">
    <property type="taxonomic scope" value="Bacteria"/>
</dbReference>
<keyword evidence="4" id="KW-1185">Reference proteome</keyword>
<gene>
    <name evidence="3" type="ordered locus">Tgr7_0244</name>
</gene>
<dbReference type="InterPro" id="IPR011050">
    <property type="entry name" value="Pectin_lyase_fold/virulence"/>
</dbReference>
<dbReference type="InterPro" id="IPR059226">
    <property type="entry name" value="Choice_anch_Q_dom"/>
</dbReference>
<accession>B8GU60</accession>
<dbReference type="SUPFAM" id="SSF51126">
    <property type="entry name" value="Pectin lyase-like"/>
    <property type="match status" value="1"/>
</dbReference>
<feature type="chain" id="PRO_5002872955" description="Polymorphic outer membrane protein" evidence="2">
    <location>
        <begin position="24"/>
        <end position="647"/>
    </location>
</feature>
<feature type="signal peptide" evidence="2">
    <location>
        <begin position="1"/>
        <end position="23"/>
    </location>
</feature>
<evidence type="ECO:0000256" key="2">
    <source>
        <dbReference type="SAM" id="SignalP"/>
    </source>
</evidence>
<evidence type="ECO:0008006" key="5">
    <source>
        <dbReference type="Google" id="ProtNLM"/>
    </source>
</evidence>
<dbReference type="KEGG" id="tgr:Tgr7_0244"/>
<dbReference type="HOGENOM" id="CLU_423315_0_0_6"/>
<name>B8GU60_THISH</name>
<evidence type="ECO:0000313" key="3">
    <source>
        <dbReference type="EMBL" id="ACL71343.1"/>
    </source>
</evidence>
<organism evidence="3 4">
    <name type="scientific">Thioalkalivibrio sulfidiphilus (strain HL-EbGR7)</name>
    <dbReference type="NCBI Taxonomy" id="396588"/>
    <lineage>
        <taxon>Bacteria</taxon>
        <taxon>Pseudomonadati</taxon>
        <taxon>Pseudomonadota</taxon>
        <taxon>Gammaproteobacteria</taxon>
        <taxon>Chromatiales</taxon>
        <taxon>Ectothiorhodospiraceae</taxon>
        <taxon>Thioalkalivibrio</taxon>
    </lineage>
</organism>
<feature type="region of interest" description="Disordered" evidence="1">
    <location>
        <begin position="250"/>
        <end position="270"/>
    </location>
</feature>
<feature type="compositionally biased region" description="Gly residues" evidence="1">
    <location>
        <begin position="252"/>
        <end position="268"/>
    </location>
</feature>
<proteinExistence type="predicted"/>
<dbReference type="RefSeq" id="WP_012636832.1">
    <property type="nucleotide sequence ID" value="NC_011901.1"/>
</dbReference>